<evidence type="ECO:0000313" key="9">
    <source>
        <dbReference type="Proteomes" id="UP000640725"/>
    </source>
</evidence>
<dbReference type="SUPFAM" id="SSF88659">
    <property type="entry name" value="Sigma3 and sigma4 domains of RNA polymerase sigma factors"/>
    <property type="match status" value="1"/>
</dbReference>
<dbReference type="InterPro" id="IPR039425">
    <property type="entry name" value="RNA_pol_sigma-70-like"/>
</dbReference>
<dbReference type="PANTHER" id="PTHR43133">
    <property type="entry name" value="RNA POLYMERASE ECF-TYPE SIGMA FACTO"/>
    <property type="match status" value="1"/>
</dbReference>
<dbReference type="Pfam" id="PF08281">
    <property type="entry name" value="Sigma70_r4_2"/>
    <property type="match status" value="1"/>
</dbReference>
<evidence type="ECO:0000256" key="4">
    <source>
        <dbReference type="ARBA" id="ARBA00023125"/>
    </source>
</evidence>
<feature type="domain" description="RNA polymerase sigma factor 70 region 4 type 2" evidence="7">
    <location>
        <begin position="150"/>
        <end position="201"/>
    </location>
</feature>
<keyword evidence="3" id="KW-0731">Sigma factor</keyword>
<gene>
    <name evidence="8" type="ORF">IQ236_13895</name>
</gene>
<evidence type="ECO:0000313" key="8">
    <source>
        <dbReference type="EMBL" id="MBE9144300.1"/>
    </source>
</evidence>
<organism evidence="8 9">
    <name type="scientific">Planktothrix mougeotii LEGE 06226</name>
    <dbReference type="NCBI Taxonomy" id="1828728"/>
    <lineage>
        <taxon>Bacteria</taxon>
        <taxon>Bacillati</taxon>
        <taxon>Cyanobacteriota</taxon>
        <taxon>Cyanophyceae</taxon>
        <taxon>Oscillatoriophycideae</taxon>
        <taxon>Oscillatoriales</taxon>
        <taxon>Microcoleaceae</taxon>
        <taxon>Planktothrix</taxon>
    </lineage>
</organism>
<proteinExistence type="inferred from homology"/>
<evidence type="ECO:0000256" key="1">
    <source>
        <dbReference type="ARBA" id="ARBA00010641"/>
    </source>
</evidence>
<dbReference type="InterPro" id="IPR036388">
    <property type="entry name" value="WH-like_DNA-bd_sf"/>
</dbReference>
<dbReference type="Pfam" id="PF04542">
    <property type="entry name" value="Sigma70_r2"/>
    <property type="match status" value="1"/>
</dbReference>
<evidence type="ECO:0000259" key="6">
    <source>
        <dbReference type="Pfam" id="PF04542"/>
    </source>
</evidence>
<dbReference type="Proteomes" id="UP000640725">
    <property type="component" value="Unassembled WGS sequence"/>
</dbReference>
<dbReference type="Gene3D" id="1.10.10.10">
    <property type="entry name" value="Winged helix-like DNA-binding domain superfamily/Winged helix DNA-binding domain"/>
    <property type="match status" value="1"/>
</dbReference>
<keyword evidence="9" id="KW-1185">Reference proteome</keyword>
<evidence type="ECO:0000256" key="2">
    <source>
        <dbReference type="ARBA" id="ARBA00023015"/>
    </source>
</evidence>
<dbReference type="InterPro" id="IPR013325">
    <property type="entry name" value="RNA_pol_sigma_r2"/>
</dbReference>
<reference evidence="8 9" key="1">
    <citation type="submission" date="2020-10" db="EMBL/GenBank/DDBJ databases">
        <authorList>
            <person name="Castelo-Branco R."/>
            <person name="Eusebio N."/>
            <person name="Adriana R."/>
            <person name="Vieira A."/>
            <person name="Brugerolle De Fraissinette N."/>
            <person name="Rezende De Castro R."/>
            <person name="Schneider M.P."/>
            <person name="Vasconcelos V."/>
            <person name="Leao P.N."/>
        </authorList>
    </citation>
    <scope>NUCLEOTIDE SEQUENCE [LARGE SCALE GENOMIC DNA]</scope>
    <source>
        <strain evidence="8 9">LEGE 06226</strain>
    </source>
</reference>
<keyword evidence="5" id="KW-0804">Transcription</keyword>
<keyword evidence="2" id="KW-0805">Transcription regulation</keyword>
<keyword evidence="4" id="KW-0238">DNA-binding</keyword>
<evidence type="ECO:0000256" key="5">
    <source>
        <dbReference type="ARBA" id="ARBA00023163"/>
    </source>
</evidence>
<comment type="caution">
    <text evidence="8">The sequence shown here is derived from an EMBL/GenBank/DDBJ whole genome shotgun (WGS) entry which is preliminary data.</text>
</comment>
<dbReference type="InterPro" id="IPR013324">
    <property type="entry name" value="RNA_pol_sigma_r3/r4-like"/>
</dbReference>
<dbReference type="InterPro" id="IPR014284">
    <property type="entry name" value="RNA_pol_sigma-70_dom"/>
</dbReference>
<accession>A0ABR9UCW9</accession>
<evidence type="ECO:0000256" key="3">
    <source>
        <dbReference type="ARBA" id="ARBA00023082"/>
    </source>
</evidence>
<evidence type="ECO:0000259" key="7">
    <source>
        <dbReference type="Pfam" id="PF08281"/>
    </source>
</evidence>
<dbReference type="SUPFAM" id="SSF88946">
    <property type="entry name" value="Sigma2 domain of RNA polymerase sigma factors"/>
    <property type="match status" value="1"/>
</dbReference>
<dbReference type="EMBL" id="JADEWU010000029">
    <property type="protein sequence ID" value="MBE9144300.1"/>
    <property type="molecule type" value="Genomic_DNA"/>
</dbReference>
<dbReference type="InterPro" id="IPR013249">
    <property type="entry name" value="RNA_pol_sigma70_r4_t2"/>
</dbReference>
<dbReference type="PANTHER" id="PTHR43133:SF8">
    <property type="entry name" value="RNA POLYMERASE SIGMA FACTOR HI_1459-RELATED"/>
    <property type="match status" value="1"/>
</dbReference>
<comment type="similarity">
    <text evidence="1">Belongs to the sigma-70 factor family. ECF subfamily.</text>
</comment>
<dbReference type="CDD" id="cd06171">
    <property type="entry name" value="Sigma70_r4"/>
    <property type="match status" value="1"/>
</dbReference>
<dbReference type="InterPro" id="IPR007627">
    <property type="entry name" value="RNA_pol_sigma70_r2"/>
</dbReference>
<dbReference type="NCBIfam" id="TIGR02937">
    <property type="entry name" value="sigma70-ECF"/>
    <property type="match status" value="1"/>
</dbReference>
<feature type="domain" description="RNA polymerase sigma-70 region 2" evidence="6">
    <location>
        <begin position="43"/>
        <end position="110"/>
    </location>
</feature>
<protein>
    <submittedName>
        <fullName evidence="8">RNA polymerase sigma factor</fullName>
    </submittedName>
</protein>
<sequence>MSSYHLAPNSRHLSKDIDLDFGKEEPILLKRLSLGDDNAFWPLWQQHQKYLYHRCLSWMGGNPIEAEEALSLAMLKARDKLPNSADKITNFRAWLTRLTHNLCVDIHRARCRKAIRIESLETIAVQEEEAVISNFDCPESAILRDELGQVIRSAVDTLPERLRIPFILRYYEQVSYPDIAQQLAISQDNAYKRIQQARDRLQKCLRRYLSGIENFPLISAKTSNKNSNFLGDDLKIDSPISRDPGCIFAVINYQLTATCVKKLSHPSYPSFGLQGWR</sequence>
<dbReference type="Gene3D" id="1.10.1740.10">
    <property type="match status" value="1"/>
</dbReference>
<name>A0ABR9UCW9_9CYAN</name>